<accession>A0A0S2I3Q5</accession>
<dbReference type="RefSeq" id="WP_057954305.1">
    <property type="nucleotide sequence ID" value="NZ_CP013118.1"/>
</dbReference>
<sequence>MNSGWYIDTNNVSSQYYTDQNTYEIMVKNIDLICSAKAPIAKLMPNYSIEVQLNYLQMNGSAGLIFNGIANGELSDYYLFQLKPYSGRYRISRKNEVSGAEWTHLTEWKRCYPHLNEPNTISLSQNQDIATFYLNGNIIEEISGLPTHPEGIDVGIFVSSFESGTDTPTTPIICEFDNFEAAGNGLNN</sequence>
<proteinExistence type="predicted"/>
<protein>
    <recommendedName>
        <fullName evidence="3">3-keto-disaccharide hydrolase domain-containing protein</fullName>
    </recommendedName>
</protein>
<keyword evidence="2" id="KW-1185">Reference proteome</keyword>
<gene>
    <name evidence="1" type="ORF">L21SP5_03353</name>
</gene>
<evidence type="ECO:0000313" key="2">
    <source>
        <dbReference type="Proteomes" id="UP000064893"/>
    </source>
</evidence>
<dbReference type="EMBL" id="CP013118">
    <property type="protein sequence ID" value="ALO16966.1"/>
    <property type="molecule type" value="Genomic_DNA"/>
</dbReference>
<dbReference type="KEGG" id="blq:L21SP5_03353"/>
<evidence type="ECO:0000313" key="1">
    <source>
        <dbReference type="EMBL" id="ALO16966.1"/>
    </source>
</evidence>
<dbReference type="Gene3D" id="2.60.120.560">
    <property type="entry name" value="Exo-inulinase, domain 1"/>
    <property type="match status" value="1"/>
</dbReference>
<dbReference type="AlphaFoldDB" id="A0A0S2I3Q5"/>
<dbReference type="Proteomes" id="UP000064893">
    <property type="component" value="Chromosome"/>
</dbReference>
<reference evidence="1 2" key="1">
    <citation type="submission" date="2015-11" db="EMBL/GenBank/DDBJ databases">
        <title>Description and complete genome sequence of a novel strain predominating in hypersaline microbial mats and representing a new family of the Bacteriodetes phylum.</title>
        <authorList>
            <person name="Spring S."/>
            <person name="Bunk B."/>
            <person name="Sproer C."/>
            <person name="Klenk H.-P."/>
        </authorList>
    </citation>
    <scope>NUCLEOTIDE SEQUENCE [LARGE SCALE GENOMIC DNA]</scope>
    <source>
        <strain evidence="1 2">L21-Spi-D4</strain>
    </source>
</reference>
<organism evidence="1 2">
    <name type="scientific">Salinivirga cyanobacteriivorans</name>
    <dbReference type="NCBI Taxonomy" id="1307839"/>
    <lineage>
        <taxon>Bacteria</taxon>
        <taxon>Pseudomonadati</taxon>
        <taxon>Bacteroidota</taxon>
        <taxon>Bacteroidia</taxon>
        <taxon>Bacteroidales</taxon>
        <taxon>Salinivirgaceae</taxon>
        <taxon>Salinivirga</taxon>
    </lineage>
</organism>
<name>A0A0S2I3Q5_9BACT</name>
<evidence type="ECO:0008006" key="3">
    <source>
        <dbReference type="Google" id="ProtNLM"/>
    </source>
</evidence>